<name>A0AAI9T630_PENTH</name>
<evidence type="ECO:0000313" key="1">
    <source>
        <dbReference type="EMBL" id="KAJ9481456.1"/>
    </source>
</evidence>
<comment type="caution">
    <text evidence="1">The sequence shown here is derived from an EMBL/GenBank/DDBJ whole genome shotgun (WGS) entry which is preliminary data.</text>
</comment>
<dbReference type="AlphaFoldDB" id="A0AAI9T630"/>
<dbReference type="PANTHER" id="PTHR37535:SF3">
    <property type="entry name" value="FLUG DOMAIN-CONTAINING PROTEIN"/>
    <property type="match status" value="1"/>
</dbReference>
<dbReference type="EMBL" id="LACB01000774">
    <property type="protein sequence ID" value="KAJ9481456.1"/>
    <property type="molecule type" value="Genomic_DNA"/>
</dbReference>
<dbReference type="PANTHER" id="PTHR37535">
    <property type="entry name" value="FLUG DOMAIN PROTEIN"/>
    <property type="match status" value="1"/>
</dbReference>
<dbReference type="InterPro" id="IPR021842">
    <property type="entry name" value="DUF3435"/>
</dbReference>
<proteinExistence type="predicted"/>
<sequence length="469" mass="53834">MGRKLFFAQQDNIAKEKRRRRLEKSGYIFGAHADEDAIRDKDKRLPKTKRMYLQHAELWKDFLEENGIRGYRNGADSKAPDHQLIKEFIRWYIHSTRGRLSKNGRPVMKSVVSCAERLFGGLEEKLQISVAPGDRTEIYSDIDLVLFPSSTAPWEVVWRVNQKWLKNNRDPNYTVFGIGIHDTKRPQFASGYILLALALEHGALFQVNTVDDLAQFDLSNGPIALRWNDEYLEKPVLRNVTAEGPQDIPLAKDLFGKCLKAIFTAAGYCKTPKIHEIRKNLGKKIEGKHGSALVSQIYGHKGPGTYPKDYLQHCSPIDAVSAILDEKDQSDHIEYFQGFEKFYEPGLPGELPANIEECILENSEILEIRSRIELLETQNADKKSITAEKANYRKTLLQHRILELKEYRDRWVREKRDQRILNRGKGEPMNSGNDINTRSQALVMPEVARIATVMSCTKELSFDEMLLFV</sequence>
<reference evidence="1" key="1">
    <citation type="submission" date="2015-06" db="EMBL/GenBank/DDBJ databases">
        <authorList>
            <person name="Nguyen H."/>
        </authorList>
    </citation>
    <scope>NUCLEOTIDE SEQUENCE</scope>
    <source>
        <strain evidence="1">DAOM 180753</strain>
    </source>
</reference>
<gene>
    <name evidence="1" type="ORF">VN97_g12019</name>
</gene>
<dbReference type="Pfam" id="PF11917">
    <property type="entry name" value="DUF3435"/>
    <property type="match status" value="1"/>
</dbReference>
<protein>
    <submittedName>
        <fullName evidence="1">Uncharacterized protein</fullName>
    </submittedName>
</protein>
<evidence type="ECO:0000313" key="2">
    <source>
        <dbReference type="Proteomes" id="UP001227192"/>
    </source>
</evidence>
<dbReference type="Proteomes" id="UP001227192">
    <property type="component" value="Unassembled WGS sequence"/>
</dbReference>
<keyword evidence="2" id="KW-1185">Reference proteome</keyword>
<accession>A0AAI9T630</accession>
<reference evidence="1" key="2">
    <citation type="journal article" date="2016" name="Fungal Biol.">
        <title>Ochratoxin A production by Penicillium thymicola.</title>
        <authorList>
            <person name="Nguyen H.D.T."/>
            <person name="McMullin D.R."/>
            <person name="Ponomareva E."/>
            <person name="Riley R."/>
            <person name="Pomraning K.R."/>
            <person name="Baker S.E."/>
            <person name="Seifert K.A."/>
        </authorList>
    </citation>
    <scope>NUCLEOTIDE SEQUENCE</scope>
    <source>
        <strain evidence="1">DAOM 180753</strain>
    </source>
</reference>
<organism evidence="1 2">
    <name type="scientific">Penicillium thymicola</name>
    <dbReference type="NCBI Taxonomy" id="293382"/>
    <lineage>
        <taxon>Eukaryota</taxon>
        <taxon>Fungi</taxon>
        <taxon>Dikarya</taxon>
        <taxon>Ascomycota</taxon>
        <taxon>Pezizomycotina</taxon>
        <taxon>Eurotiomycetes</taxon>
        <taxon>Eurotiomycetidae</taxon>
        <taxon>Eurotiales</taxon>
        <taxon>Aspergillaceae</taxon>
        <taxon>Penicillium</taxon>
    </lineage>
</organism>